<dbReference type="InterPro" id="IPR011992">
    <property type="entry name" value="EF-hand-dom_pair"/>
</dbReference>
<comment type="caution">
    <text evidence="3">The sequence shown here is derived from an EMBL/GenBank/DDBJ whole genome shotgun (WGS) entry which is preliminary data.</text>
</comment>
<dbReference type="InterPro" id="IPR002048">
    <property type="entry name" value="EF_hand_dom"/>
</dbReference>
<dbReference type="GO" id="GO:0005509">
    <property type="term" value="F:calcium ion binding"/>
    <property type="evidence" value="ECO:0007669"/>
    <property type="project" value="InterPro"/>
</dbReference>
<evidence type="ECO:0000313" key="4">
    <source>
        <dbReference type="Proteomes" id="UP001178507"/>
    </source>
</evidence>
<name>A0AA36ITY3_9DINO</name>
<protein>
    <recommendedName>
        <fullName evidence="2">EF-hand domain-containing protein</fullName>
    </recommendedName>
</protein>
<evidence type="ECO:0000256" key="1">
    <source>
        <dbReference type="SAM" id="MobiDB-lite"/>
    </source>
</evidence>
<dbReference type="EMBL" id="CAUJNA010002668">
    <property type="protein sequence ID" value="CAJ1393865.1"/>
    <property type="molecule type" value="Genomic_DNA"/>
</dbReference>
<dbReference type="Proteomes" id="UP001178507">
    <property type="component" value="Unassembled WGS sequence"/>
</dbReference>
<evidence type="ECO:0000259" key="2">
    <source>
        <dbReference type="PROSITE" id="PS50222"/>
    </source>
</evidence>
<organism evidence="3 4">
    <name type="scientific">Effrenium voratum</name>
    <dbReference type="NCBI Taxonomy" id="2562239"/>
    <lineage>
        <taxon>Eukaryota</taxon>
        <taxon>Sar</taxon>
        <taxon>Alveolata</taxon>
        <taxon>Dinophyceae</taxon>
        <taxon>Suessiales</taxon>
        <taxon>Symbiodiniaceae</taxon>
        <taxon>Effrenium</taxon>
    </lineage>
</organism>
<evidence type="ECO:0000313" key="3">
    <source>
        <dbReference type="EMBL" id="CAJ1393865.1"/>
    </source>
</evidence>
<feature type="domain" description="EF-hand" evidence="2">
    <location>
        <begin position="5"/>
        <end position="35"/>
    </location>
</feature>
<dbReference type="PROSITE" id="PS50222">
    <property type="entry name" value="EF_HAND_2"/>
    <property type="match status" value="1"/>
</dbReference>
<dbReference type="AlphaFoldDB" id="A0AA36ITY3"/>
<reference evidence="3" key="1">
    <citation type="submission" date="2023-08" db="EMBL/GenBank/DDBJ databases">
        <authorList>
            <person name="Chen Y."/>
            <person name="Shah S."/>
            <person name="Dougan E. K."/>
            <person name="Thang M."/>
            <person name="Chan C."/>
        </authorList>
    </citation>
    <scope>NUCLEOTIDE SEQUENCE</scope>
</reference>
<gene>
    <name evidence="3" type="ORF">EVOR1521_LOCUS18636</name>
</gene>
<dbReference type="Pfam" id="PF13405">
    <property type="entry name" value="EF-hand_6"/>
    <property type="match status" value="1"/>
</dbReference>
<dbReference type="CDD" id="cd00051">
    <property type="entry name" value="EFh"/>
    <property type="match status" value="1"/>
</dbReference>
<keyword evidence="4" id="KW-1185">Reference proteome</keyword>
<dbReference type="Gene3D" id="1.10.238.10">
    <property type="entry name" value="EF-hand"/>
    <property type="match status" value="1"/>
</dbReference>
<accession>A0AA36ITY3</accession>
<dbReference type="SUPFAM" id="SSF47473">
    <property type="entry name" value="EF-hand"/>
    <property type="match status" value="1"/>
</dbReference>
<sequence length="170" mass="19036">MAWVLWSAFKTFDIHDDGQISKEELRQVLQRADITQVWTANVCEEVAQEVVQVFGSSDGDSINFEEWLDLMRECSARHNEVSPRRFSQSLATVLQDAQASFALGAADEESQGSQEETEVKALMPNTEPVPAASARSSGGYNPMLDMDCCGSGLRRIYRTISGRREIRETR</sequence>
<feature type="region of interest" description="Disordered" evidence="1">
    <location>
        <begin position="105"/>
        <end position="138"/>
    </location>
</feature>
<proteinExistence type="predicted"/>